<comment type="caution">
    <text evidence="1">The sequence shown here is derived from an EMBL/GenBank/DDBJ whole genome shotgun (WGS) entry which is preliminary data.</text>
</comment>
<dbReference type="EMBL" id="RJUF01000050">
    <property type="protein sequence ID" value="MCP9763984.1"/>
    <property type="molecule type" value="Genomic_DNA"/>
</dbReference>
<dbReference type="AlphaFoldDB" id="A0AAE3H2P7"/>
<name>A0AAE3H2P7_9BACT</name>
<evidence type="ECO:0000313" key="2">
    <source>
        <dbReference type="Proteomes" id="UP001204144"/>
    </source>
</evidence>
<sequence length="86" mass="10159">MRNLEVIELYFTKALNTFHYYLNVKTTGVRLNKKKTQNNCLKIKPLRGFLLRGVIFVRIIAPLRGINCLRTENSNFIFTRMIIIKN</sequence>
<organism evidence="1 2">
    <name type="scientific">Lacihabitans soyangensis</name>
    <dbReference type="NCBI Taxonomy" id="869394"/>
    <lineage>
        <taxon>Bacteria</taxon>
        <taxon>Pseudomonadati</taxon>
        <taxon>Bacteroidota</taxon>
        <taxon>Cytophagia</taxon>
        <taxon>Cytophagales</taxon>
        <taxon>Leadbetterellaceae</taxon>
        <taxon>Lacihabitans</taxon>
    </lineage>
</organism>
<keyword evidence="2" id="KW-1185">Reference proteome</keyword>
<reference evidence="1 2" key="1">
    <citation type="submission" date="2018-11" db="EMBL/GenBank/DDBJ databases">
        <title>Novel bacteria species description.</title>
        <authorList>
            <person name="Han J.-H."/>
        </authorList>
    </citation>
    <scope>NUCLEOTIDE SEQUENCE [LARGE SCALE GENOMIC DNA]</scope>
    <source>
        <strain evidence="1 2">KCTC23259</strain>
    </source>
</reference>
<dbReference type="Proteomes" id="UP001204144">
    <property type="component" value="Unassembled WGS sequence"/>
</dbReference>
<protein>
    <submittedName>
        <fullName evidence="1">Uncharacterized protein</fullName>
    </submittedName>
</protein>
<accession>A0AAE3H2P7</accession>
<evidence type="ECO:0000313" key="1">
    <source>
        <dbReference type="EMBL" id="MCP9763984.1"/>
    </source>
</evidence>
<proteinExistence type="predicted"/>
<gene>
    <name evidence="1" type="ORF">EGI31_13590</name>
</gene>